<evidence type="ECO:0000313" key="2">
    <source>
        <dbReference type="Proteomes" id="UP000558997"/>
    </source>
</evidence>
<dbReference type="InterPro" id="IPR010982">
    <property type="entry name" value="Lambda_DNA-bd_dom_sf"/>
</dbReference>
<dbReference type="SUPFAM" id="SSF47413">
    <property type="entry name" value="lambda repressor-like DNA-binding domains"/>
    <property type="match status" value="1"/>
</dbReference>
<sequence length="247" mass="27429">MAIEVNEALRRALYSANLTAQDLAATLHVDPKTADRWVRGNLPHPHSRAALTQLLGVDEEVLWPELRKLAESRRSSAEIAGIYPRRTTIGQKGWLSFFESAESEIGILAYSALFLAEDARIVRLLREKSRTVRIRIALGAPDSVNVIERGAEEEIGEAMAAKIRNSLALLGPMLREEGVELRLHDTVLYNSIYRSDGDLLVNQHAYGVPAARSPVYHYRQSAQSEMFDSYAASFEAVWAKSSPQSVG</sequence>
<keyword evidence="2" id="KW-1185">Reference proteome</keyword>
<dbReference type="AlphaFoldDB" id="A0A841DSX7"/>
<organism evidence="1 2">
    <name type="scientific">Kribbella solani</name>
    <dbReference type="NCBI Taxonomy" id="236067"/>
    <lineage>
        <taxon>Bacteria</taxon>
        <taxon>Bacillati</taxon>
        <taxon>Actinomycetota</taxon>
        <taxon>Actinomycetes</taxon>
        <taxon>Propionibacteriales</taxon>
        <taxon>Kribbellaceae</taxon>
        <taxon>Kribbella</taxon>
    </lineage>
</organism>
<dbReference type="Proteomes" id="UP000558997">
    <property type="component" value="Unassembled WGS sequence"/>
</dbReference>
<dbReference type="EMBL" id="JACHNF010000001">
    <property type="protein sequence ID" value="MBB5979830.1"/>
    <property type="molecule type" value="Genomic_DNA"/>
</dbReference>
<dbReference type="RefSeq" id="WP_202887384.1">
    <property type="nucleotide sequence ID" value="NZ_BAAAVN010000006.1"/>
</dbReference>
<proteinExistence type="predicted"/>
<protein>
    <submittedName>
        <fullName evidence="1">Transcriptional regulator with XRE-family HTH domain</fullName>
    </submittedName>
</protein>
<gene>
    <name evidence="1" type="ORF">HDA44_003171</name>
</gene>
<name>A0A841DSX7_9ACTN</name>
<accession>A0A841DSX7</accession>
<dbReference type="GO" id="GO:0003677">
    <property type="term" value="F:DNA binding"/>
    <property type="evidence" value="ECO:0007669"/>
    <property type="project" value="InterPro"/>
</dbReference>
<reference evidence="1 2" key="1">
    <citation type="submission" date="2020-08" db="EMBL/GenBank/DDBJ databases">
        <title>Sequencing the genomes of 1000 actinobacteria strains.</title>
        <authorList>
            <person name="Klenk H.-P."/>
        </authorList>
    </citation>
    <scope>NUCLEOTIDE SEQUENCE [LARGE SCALE GENOMIC DNA]</scope>
    <source>
        <strain evidence="1 2">DSM 17294</strain>
    </source>
</reference>
<comment type="caution">
    <text evidence="1">The sequence shown here is derived from an EMBL/GenBank/DDBJ whole genome shotgun (WGS) entry which is preliminary data.</text>
</comment>
<evidence type="ECO:0000313" key="1">
    <source>
        <dbReference type="EMBL" id="MBB5979830.1"/>
    </source>
</evidence>